<reference evidence="2" key="1">
    <citation type="submission" date="2019-12" db="EMBL/GenBank/DDBJ databases">
        <title>Genome sequencing and annotation of Brassica cretica.</title>
        <authorList>
            <person name="Studholme D.J."/>
            <person name="Sarris P."/>
        </authorList>
    </citation>
    <scope>NUCLEOTIDE SEQUENCE</scope>
    <source>
        <strain evidence="2">PFS-109/04</strain>
        <tissue evidence="2">Leaf</tissue>
    </source>
</reference>
<dbReference type="Proteomes" id="UP000712600">
    <property type="component" value="Unassembled WGS sequence"/>
</dbReference>
<feature type="compositionally biased region" description="Basic and acidic residues" evidence="1">
    <location>
        <begin position="198"/>
        <end position="208"/>
    </location>
</feature>
<dbReference type="AlphaFoldDB" id="A0A8S9S7A1"/>
<accession>A0A8S9S7A1</accession>
<gene>
    <name evidence="2" type="ORF">F2Q69_00027537</name>
</gene>
<organism evidence="2 3">
    <name type="scientific">Brassica cretica</name>
    <name type="common">Mustard</name>
    <dbReference type="NCBI Taxonomy" id="69181"/>
    <lineage>
        <taxon>Eukaryota</taxon>
        <taxon>Viridiplantae</taxon>
        <taxon>Streptophyta</taxon>
        <taxon>Embryophyta</taxon>
        <taxon>Tracheophyta</taxon>
        <taxon>Spermatophyta</taxon>
        <taxon>Magnoliopsida</taxon>
        <taxon>eudicotyledons</taxon>
        <taxon>Gunneridae</taxon>
        <taxon>Pentapetalae</taxon>
        <taxon>rosids</taxon>
        <taxon>malvids</taxon>
        <taxon>Brassicales</taxon>
        <taxon>Brassicaceae</taxon>
        <taxon>Brassiceae</taxon>
        <taxon>Brassica</taxon>
    </lineage>
</organism>
<evidence type="ECO:0000313" key="3">
    <source>
        <dbReference type="Proteomes" id="UP000712600"/>
    </source>
</evidence>
<protein>
    <submittedName>
        <fullName evidence="2">Uncharacterized protein</fullName>
    </submittedName>
</protein>
<comment type="caution">
    <text evidence="2">The sequence shown here is derived from an EMBL/GenBank/DDBJ whole genome shotgun (WGS) entry which is preliminary data.</text>
</comment>
<proteinExistence type="predicted"/>
<feature type="region of interest" description="Disordered" evidence="1">
    <location>
        <begin position="185"/>
        <end position="208"/>
    </location>
</feature>
<evidence type="ECO:0000313" key="2">
    <source>
        <dbReference type="EMBL" id="KAF3588566.1"/>
    </source>
</evidence>
<dbReference type="EMBL" id="QGKX02000088">
    <property type="protein sequence ID" value="KAF3588566.1"/>
    <property type="molecule type" value="Genomic_DNA"/>
</dbReference>
<name>A0A8S9S7A1_BRACR</name>
<evidence type="ECO:0000256" key="1">
    <source>
        <dbReference type="SAM" id="MobiDB-lite"/>
    </source>
</evidence>
<sequence length="303" mass="32034">MLNTGTDQLDHLLNIGKIDRCGLGFKGKSSKGGCVFVSAGVTENVATYATKTVVKSSRGTVTDGKATTDDVKVATATATAAKASTVTVPKTGEVTAARTATATAARGATAAECTSTSLCSCLSSLWINHGRIRLMDTWSGRSGHYGDGGMSFYPQYGGWLMAVTPLNRFRHRSYSSASAMVLSTGHLQKDRHDKKRNNKSDSDTDSDHGENLKNFVAFTTLGSVKKSAAESVSSSVSSSVSGFTRGDDGVAGSEDDAEGFDLAKKYETLYAQWLTMVEENSVLAKEKVKLEAQIGEALKHASE</sequence>